<dbReference type="InterPro" id="IPR008978">
    <property type="entry name" value="HSP20-like_chaperone"/>
</dbReference>
<dbReference type="AlphaFoldDB" id="A0A101USD5"/>
<comment type="similarity">
    <text evidence="2 3">Belongs to the small heat shock protein (HSP20) family.</text>
</comment>
<accession>A0A101USD5</accession>
<feature type="domain" description="SHSP" evidence="4">
    <location>
        <begin position="45"/>
        <end position="154"/>
    </location>
</feature>
<dbReference type="Proteomes" id="UP000053260">
    <property type="component" value="Unassembled WGS sequence"/>
</dbReference>
<evidence type="ECO:0000313" key="5">
    <source>
        <dbReference type="EMBL" id="KUO15983.1"/>
    </source>
</evidence>
<dbReference type="RefSeq" id="WP_067031405.1">
    <property type="nucleotide sequence ID" value="NZ_KQ949109.1"/>
</dbReference>
<dbReference type="PANTHER" id="PTHR46733">
    <property type="entry name" value="26.5 KDA HEAT SHOCK PROTEIN, MITOCHONDRIAL"/>
    <property type="match status" value="1"/>
</dbReference>
<protein>
    <submittedName>
        <fullName evidence="5">Heat-shock protein Hsp20</fullName>
    </submittedName>
</protein>
<dbReference type="SUPFAM" id="SSF49764">
    <property type="entry name" value="HSP20-like chaperones"/>
    <property type="match status" value="1"/>
</dbReference>
<comment type="caution">
    <text evidence="5">The sequence shown here is derived from an EMBL/GenBank/DDBJ whole genome shotgun (WGS) entry which is preliminary data.</text>
</comment>
<dbReference type="OrthoDB" id="9809760at2"/>
<evidence type="ECO:0000256" key="1">
    <source>
        <dbReference type="ARBA" id="ARBA00023016"/>
    </source>
</evidence>
<evidence type="ECO:0000259" key="4">
    <source>
        <dbReference type="PROSITE" id="PS01031"/>
    </source>
</evidence>
<gene>
    <name evidence="5" type="ORF">AQJ91_38340</name>
</gene>
<dbReference type="PANTHER" id="PTHR46733:SF4">
    <property type="entry name" value="HEAT SHOCK PROTEIN 21, CHLOROPLASTIC"/>
    <property type="match status" value="1"/>
</dbReference>
<dbReference type="EMBL" id="LMXB01000097">
    <property type="protein sequence ID" value="KUO15983.1"/>
    <property type="molecule type" value="Genomic_DNA"/>
</dbReference>
<dbReference type="STRING" id="909626.AQJ91_38340"/>
<keyword evidence="1" id="KW-0346">Stress response</keyword>
<sequence length="154" mass="16940">MTLPAHHHHGRGALPVWDPFRELEDLHTRMDRLMQSAFPGSAELGTAGAWAPPADIEDTEDAYLVELEVPGVAKDDITVEVTASEIDVHGEIKEKERTGVVRRRARHIGEFGYRTSLPPNSDTEHISAELANGVLTVRVPKAEKAKAHRIEIAG</sequence>
<evidence type="ECO:0000313" key="6">
    <source>
        <dbReference type="Proteomes" id="UP000053260"/>
    </source>
</evidence>
<dbReference type="Pfam" id="PF00011">
    <property type="entry name" value="HSP20"/>
    <property type="match status" value="1"/>
</dbReference>
<evidence type="ECO:0000256" key="3">
    <source>
        <dbReference type="RuleBase" id="RU003616"/>
    </source>
</evidence>
<dbReference type="GO" id="GO:0009408">
    <property type="term" value="P:response to heat"/>
    <property type="evidence" value="ECO:0007669"/>
    <property type="project" value="InterPro"/>
</dbReference>
<organism evidence="5 6">
    <name type="scientific">Streptomyces dysideae</name>
    <dbReference type="NCBI Taxonomy" id="909626"/>
    <lineage>
        <taxon>Bacteria</taxon>
        <taxon>Bacillati</taxon>
        <taxon>Actinomycetota</taxon>
        <taxon>Actinomycetes</taxon>
        <taxon>Kitasatosporales</taxon>
        <taxon>Streptomycetaceae</taxon>
        <taxon>Streptomyces</taxon>
    </lineage>
</organism>
<dbReference type="InterPro" id="IPR002068">
    <property type="entry name" value="A-crystallin/Hsp20_dom"/>
</dbReference>
<proteinExistence type="inferred from homology"/>
<dbReference type="PROSITE" id="PS01031">
    <property type="entry name" value="SHSP"/>
    <property type="match status" value="1"/>
</dbReference>
<evidence type="ECO:0000256" key="2">
    <source>
        <dbReference type="PROSITE-ProRule" id="PRU00285"/>
    </source>
</evidence>
<name>A0A101USD5_9ACTN</name>
<dbReference type="Gene3D" id="2.60.40.790">
    <property type="match status" value="1"/>
</dbReference>
<dbReference type="CDD" id="cd06464">
    <property type="entry name" value="ACD_sHsps-like"/>
    <property type="match status" value="1"/>
</dbReference>
<dbReference type="InterPro" id="IPR044587">
    <property type="entry name" value="HSP21-like"/>
</dbReference>
<keyword evidence="6" id="KW-1185">Reference proteome</keyword>
<reference evidence="5 6" key="1">
    <citation type="submission" date="2015-10" db="EMBL/GenBank/DDBJ databases">
        <title>Draft genome sequence of Streptomyces sp. RV15, isolated from a marine sponge.</title>
        <authorList>
            <person name="Ruckert C."/>
            <person name="Abdelmohsen U.R."/>
            <person name="Winkler A."/>
            <person name="Hentschel U."/>
            <person name="Kalinowski J."/>
            <person name="Kampfer P."/>
            <person name="Glaeser S."/>
        </authorList>
    </citation>
    <scope>NUCLEOTIDE SEQUENCE [LARGE SCALE GENOMIC DNA]</scope>
    <source>
        <strain evidence="5 6">RV15</strain>
    </source>
</reference>